<keyword evidence="1" id="KW-0732">Signal</keyword>
<protein>
    <submittedName>
        <fullName evidence="2">Uncharacterized protein</fullName>
    </submittedName>
</protein>
<evidence type="ECO:0000256" key="1">
    <source>
        <dbReference type="SAM" id="SignalP"/>
    </source>
</evidence>
<organism evidence="2">
    <name type="scientific">Bacillus sp. BS1807G30</name>
    <dbReference type="NCBI Taxonomy" id="3153756"/>
    <lineage>
        <taxon>Bacteria</taxon>
        <taxon>Bacillati</taxon>
        <taxon>Bacillota</taxon>
        <taxon>Bacilli</taxon>
        <taxon>Bacillales</taxon>
        <taxon>Bacillaceae</taxon>
        <taxon>Bacillus</taxon>
    </lineage>
</organism>
<sequence length="138" mass="15634">MKTIAKSLMLSTTVLLFASPITQTADAASIQTKQVTAESDFQLPSTTDTIKQNIEQSFQKQEKWLQKLEVIAGQEKREQFEQFFNQHVGPDLKNLLEESDLTWKQVEKTIYQSLVKSDVPFLAAKSIAHFATVALKKM</sequence>
<accession>A0AAU7FN98</accession>
<evidence type="ECO:0000313" key="2">
    <source>
        <dbReference type="EMBL" id="XBM05036.1"/>
    </source>
</evidence>
<reference evidence="2" key="1">
    <citation type="submission" date="2024-05" db="EMBL/GenBank/DDBJ databases">
        <authorList>
            <person name="Liu Z."/>
        </authorList>
    </citation>
    <scope>NUCLEOTIDE SEQUENCE</scope>
    <source>
        <strain evidence="2">BS1807G30</strain>
    </source>
</reference>
<dbReference type="EMBL" id="CP157353">
    <property type="protein sequence ID" value="XBM05036.1"/>
    <property type="molecule type" value="Genomic_DNA"/>
</dbReference>
<dbReference type="RefSeq" id="WP_007497062.1">
    <property type="nucleotide sequence ID" value="NZ_CP157353.1"/>
</dbReference>
<proteinExistence type="predicted"/>
<feature type="chain" id="PRO_5043728090" evidence="1">
    <location>
        <begin position="28"/>
        <end position="138"/>
    </location>
</feature>
<dbReference type="AlphaFoldDB" id="A0AAU7FN98"/>
<name>A0AAU7FN98_9BACI</name>
<feature type="signal peptide" evidence="1">
    <location>
        <begin position="1"/>
        <end position="27"/>
    </location>
</feature>
<gene>
    <name evidence="2" type="ORF">ABG082_04590</name>
</gene>